<comment type="caution">
    <text evidence="2">The sequence shown here is derived from an EMBL/GenBank/DDBJ whole genome shotgun (WGS) entry which is preliminary data.</text>
</comment>
<organism evidence="2 3">
    <name type="scientific">Dentiscutata erythropus</name>
    <dbReference type="NCBI Taxonomy" id="1348616"/>
    <lineage>
        <taxon>Eukaryota</taxon>
        <taxon>Fungi</taxon>
        <taxon>Fungi incertae sedis</taxon>
        <taxon>Mucoromycota</taxon>
        <taxon>Glomeromycotina</taxon>
        <taxon>Glomeromycetes</taxon>
        <taxon>Diversisporales</taxon>
        <taxon>Gigasporaceae</taxon>
        <taxon>Dentiscutata</taxon>
    </lineage>
</organism>
<feature type="transmembrane region" description="Helical" evidence="1">
    <location>
        <begin position="6"/>
        <end position="25"/>
    </location>
</feature>
<keyword evidence="1" id="KW-1133">Transmembrane helix</keyword>
<keyword evidence="1" id="KW-0812">Transmembrane</keyword>
<proteinExistence type="predicted"/>
<gene>
    <name evidence="2" type="ORF">DERYTH_LOCUS24996</name>
</gene>
<protein>
    <submittedName>
        <fullName evidence="2">15784_t:CDS:1</fullName>
    </submittedName>
</protein>
<keyword evidence="3" id="KW-1185">Reference proteome</keyword>
<evidence type="ECO:0000256" key="1">
    <source>
        <dbReference type="SAM" id="Phobius"/>
    </source>
</evidence>
<reference evidence="2" key="1">
    <citation type="submission" date="2021-06" db="EMBL/GenBank/DDBJ databases">
        <authorList>
            <person name="Kallberg Y."/>
            <person name="Tangrot J."/>
            <person name="Rosling A."/>
        </authorList>
    </citation>
    <scope>NUCLEOTIDE SEQUENCE</scope>
    <source>
        <strain evidence="2">MA453B</strain>
    </source>
</reference>
<feature type="non-terminal residue" evidence="2">
    <location>
        <position position="41"/>
    </location>
</feature>
<dbReference type="EMBL" id="CAJVPY010044483">
    <property type="protein sequence ID" value="CAG8808976.1"/>
    <property type="molecule type" value="Genomic_DNA"/>
</dbReference>
<sequence length="41" mass="4955">YSNEFNSTELLLFQGKLCALTYFLLQTKKRLKRIFLKILMK</sequence>
<dbReference type="Proteomes" id="UP000789405">
    <property type="component" value="Unassembled WGS sequence"/>
</dbReference>
<evidence type="ECO:0000313" key="2">
    <source>
        <dbReference type="EMBL" id="CAG8808976.1"/>
    </source>
</evidence>
<dbReference type="AlphaFoldDB" id="A0A9N9K3G1"/>
<evidence type="ECO:0000313" key="3">
    <source>
        <dbReference type="Proteomes" id="UP000789405"/>
    </source>
</evidence>
<feature type="non-terminal residue" evidence="2">
    <location>
        <position position="1"/>
    </location>
</feature>
<accession>A0A9N9K3G1</accession>
<keyword evidence="1" id="KW-0472">Membrane</keyword>
<name>A0A9N9K3G1_9GLOM</name>